<gene>
    <name evidence="1" type="ORF">LCGC14_0790750</name>
</gene>
<reference evidence="1" key="1">
    <citation type="journal article" date="2015" name="Nature">
        <title>Complex archaea that bridge the gap between prokaryotes and eukaryotes.</title>
        <authorList>
            <person name="Spang A."/>
            <person name="Saw J.H."/>
            <person name="Jorgensen S.L."/>
            <person name="Zaremba-Niedzwiedzka K."/>
            <person name="Martijn J."/>
            <person name="Lind A.E."/>
            <person name="van Eijk R."/>
            <person name="Schleper C."/>
            <person name="Guy L."/>
            <person name="Ettema T.J."/>
        </authorList>
    </citation>
    <scope>NUCLEOTIDE SEQUENCE</scope>
</reference>
<sequence>MRLTDLELYRWKWHNEVYLKYKRVQEAKNQLPLSSYWKEYAAFISVLPRQVGKTTMLGVMAKDIAKESFIQIVVPTEYMVNSFFTTTGLGRNYVCSVETWFSKRSLQLSSEYAHLLVDEFGFIDGFKLRDMLNNDWKSVTMVSTLK</sequence>
<organism evidence="1">
    <name type="scientific">marine sediment metagenome</name>
    <dbReference type="NCBI Taxonomy" id="412755"/>
    <lineage>
        <taxon>unclassified sequences</taxon>
        <taxon>metagenomes</taxon>
        <taxon>ecological metagenomes</taxon>
    </lineage>
</organism>
<comment type="caution">
    <text evidence="1">The sequence shown here is derived from an EMBL/GenBank/DDBJ whole genome shotgun (WGS) entry which is preliminary data.</text>
</comment>
<name>A0A0F9SCK1_9ZZZZ</name>
<evidence type="ECO:0000313" key="1">
    <source>
        <dbReference type="EMBL" id="KKN34731.1"/>
    </source>
</evidence>
<proteinExistence type="predicted"/>
<protein>
    <recommendedName>
        <fullName evidence="2">AAA domain-containing protein</fullName>
    </recommendedName>
</protein>
<evidence type="ECO:0008006" key="2">
    <source>
        <dbReference type="Google" id="ProtNLM"/>
    </source>
</evidence>
<accession>A0A0F9SCK1</accession>
<dbReference type="EMBL" id="LAZR01002088">
    <property type="protein sequence ID" value="KKN34731.1"/>
    <property type="molecule type" value="Genomic_DNA"/>
</dbReference>
<dbReference type="AlphaFoldDB" id="A0A0F9SCK1"/>